<dbReference type="GO" id="GO:0005524">
    <property type="term" value="F:ATP binding"/>
    <property type="evidence" value="ECO:0007669"/>
    <property type="project" value="UniProtKB-KW"/>
</dbReference>
<keyword evidence="3" id="KW-0597">Phosphoprotein</keyword>
<organism evidence="15 17">
    <name type="scientific">Blautia wexlerae</name>
    <dbReference type="NCBI Taxonomy" id="418240"/>
    <lineage>
        <taxon>Bacteria</taxon>
        <taxon>Bacillati</taxon>
        <taxon>Bacillota</taxon>
        <taxon>Clostridia</taxon>
        <taxon>Lachnospirales</taxon>
        <taxon>Lachnospiraceae</taxon>
        <taxon>Blautia</taxon>
    </lineage>
</organism>
<evidence type="ECO:0000256" key="1">
    <source>
        <dbReference type="ARBA" id="ARBA00004651"/>
    </source>
</evidence>
<protein>
    <submittedName>
        <fullName evidence="15">Probable sensor-like histidine kinase YehU</fullName>
        <ecNumber evidence="15">2.7.13.3</ecNumber>
    </submittedName>
    <submittedName>
        <fullName evidence="16">Sensor histidine kinase</fullName>
    </submittedName>
</protein>
<reference evidence="16 18" key="2">
    <citation type="journal article" date="2019" name="Nat. Med.">
        <title>A library of human gut bacterial isolates paired with longitudinal multiomics data enables mechanistic microbiome research.</title>
        <authorList>
            <person name="Poyet M."/>
            <person name="Groussin M."/>
            <person name="Gibbons S.M."/>
            <person name="Avila-Pacheco J."/>
            <person name="Jiang X."/>
            <person name="Kearney S.M."/>
            <person name="Perrotta A.R."/>
            <person name="Berdy B."/>
            <person name="Zhao S."/>
            <person name="Lieberman T.D."/>
            <person name="Swanson P.K."/>
            <person name="Smith M."/>
            <person name="Roesemann S."/>
            <person name="Alexander J.E."/>
            <person name="Rich S.A."/>
            <person name="Livny J."/>
            <person name="Vlamakis H."/>
            <person name="Clish C."/>
            <person name="Bullock K."/>
            <person name="Deik A."/>
            <person name="Scott J."/>
            <person name="Pierce K.A."/>
            <person name="Xavier R.J."/>
            <person name="Alm E.J."/>
        </authorList>
    </citation>
    <scope>NUCLEOTIDE SEQUENCE [LARGE SCALE GENOMIC DNA]</scope>
    <source>
        <strain evidence="16 18">BIOML-A12</strain>
    </source>
</reference>
<dbReference type="Gene3D" id="3.30.565.10">
    <property type="entry name" value="Histidine kinase-like ATPase, C-terminal domain"/>
    <property type="match status" value="1"/>
</dbReference>
<dbReference type="EC" id="2.7.13.3" evidence="15"/>
<evidence type="ECO:0000256" key="5">
    <source>
        <dbReference type="ARBA" id="ARBA00022692"/>
    </source>
</evidence>
<dbReference type="Pfam" id="PF06580">
    <property type="entry name" value="His_kinase"/>
    <property type="match status" value="1"/>
</dbReference>
<keyword evidence="2" id="KW-1003">Cell membrane</keyword>
<keyword evidence="5 13" id="KW-0812">Transmembrane</keyword>
<evidence type="ECO:0000256" key="11">
    <source>
        <dbReference type="ARBA" id="ARBA00023136"/>
    </source>
</evidence>
<keyword evidence="8" id="KW-0067">ATP-binding</keyword>
<keyword evidence="12" id="KW-0175">Coiled coil</keyword>
<dbReference type="InterPro" id="IPR050640">
    <property type="entry name" value="Bact_2-comp_sensor_kinase"/>
</dbReference>
<feature type="transmembrane region" description="Helical" evidence="13">
    <location>
        <begin position="20"/>
        <end position="40"/>
    </location>
</feature>
<evidence type="ECO:0000256" key="4">
    <source>
        <dbReference type="ARBA" id="ARBA00022679"/>
    </source>
</evidence>
<proteinExistence type="predicted"/>
<evidence type="ECO:0000256" key="13">
    <source>
        <dbReference type="SAM" id="Phobius"/>
    </source>
</evidence>
<evidence type="ECO:0000256" key="9">
    <source>
        <dbReference type="ARBA" id="ARBA00022989"/>
    </source>
</evidence>
<keyword evidence="9 13" id="KW-1133">Transmembrane helix</keyword>
<accession>A0A174RGA4</accession>
<gene>
    <name evidence="15" type="primary">yehU_4</name>
    <name evidence="15" type="ORF">ERS852523_03007</name>
    <name evidence="16" type="ORF">GT712_14380</name>
</gene>
<feature type="domain" description="Signal transduction histidine kinase internal region" evidence="14">
    <location>
        <begin position="394"/>
        <end position="477"/>
    </location>
</feature>
<feature type="transmembrane region" description="Helical" evidence="13">
    <location>
        <begin position="309"/>
        <end position="327"/>
    </location>
</feature>
<dbReference type="AlphaFoldDB" id="A0A174RGA4"/>
<dbReference type="OrthoDB" id="138378at2"/>
<evidence type="ECO:0000256" key="8">
    <source>
        <dbReference type="ARBA" id="ARBA00022840"/>
    </source>
</evidence>
<dbReference type="EMBL" id="WWVF01000031">
    <property type="protein sequence ID" value="MZS90224.1"/>
    <property type="molecule type" value="Genomic_DNA"/>
</dbReference>
<evidence type="ECO:0000256" key="12">
    <source>
        <dbReference type="SAM" id="Coils"/>
    </source>
</evidence>
<dbReference type="GO" id="GO:0000155">
    <property type="term" value="F:phosphorelay sensor kinase activity"/>
    <property type="evidence" value="ECO:0007669"/>
    <property type="project" value="InterPro"/>
</dbReference>
<evidence type="ECO:0000256" key="6">
    <source>
        <dbReference type="ARBA" id="ARBA00022741"/>
    </source>
</evidence>
<reference evidence="15 17" key="1">
    <citation type="submission" date="2015-09" db="EMBL/GenBank/DDBJ databases">
        <authorList>
            <consortium name="Pathogen Informatics"/>
        </authorList>
    </citation>
    <scope>NUCLEOTIDE SEQUENCE [LARGE SCALE GENOMIC DNA]</scope>
    <source>
        <strain evidence="15 17">2789STDY5834911</strain>
    </source>
</reference>
<comment type="subcellular location">
    <subcellularLocation>
        <location evidence="1">Cell membrane</location>
        <topology evidence="1">Multi-pass membrane protein</topology>
    </subcellularLocation>
</comment>
<evidence type="ECO:0000256" key="2">
    <source>
        <dbReference type="ARBA" id="ARBA00022475"/>
    </source>
</evidence>
<evidence type="ECO:0000256" key="10">
    <source>
        <dbReference type="ARBA" id="ARBA00023012"/>
    </source>
</evidence>
<evidence type="ECO:0000313" key="15">
    <source>
        <dbReference type="EMBL" id="CUP84443.1"/>
    </source>
</evidence>
<evidence type="ECO:0000256" key="7">
    <source>
        <dbReference type="ARBA" id="ARBA00022777"/>
    </source>
</evidence>
<dbReference type="InterPro" id="IPR010559">
    <property type="entry name" value="Sig_transdc_His_kin_internal"/>
</dbReference>
<feature type="coiled-coil region" evidence="12">
    <location>
        <begin position="235"/>
        <end position="265"/>
    </location>
</feature>
<dbReference type="PANTHER" id="PTHR34220:SF11">
    <property type="entry name" value="SENSOR PROTEIN KINASE HPTS"/>
    <property type="match status" value="1"/>
</dbReference>
<dbReference type="Proteomes" id="UP000477156">
    <property type="component" value="Unassembled WGS sequence"/>
</dbReference>
<evidence type="ECO:0000256" key="3">
    <source>
        <dbReference type="ARBA" id="ARBA00022553"/>
    </source>
</evidence>
<keyword evidence="10" id="KW-0902">Two-component regulatory system</keyword>
<evidence type="ECO:0000313" key="18">
    <source>
        <dbReference type="Proteomes" id="UP000477156"/>
    </source>
</evidence>
<keyword evidence="4 15" id="KW-0808">Transferase</keyword>
<dbReference type="GO" id="GO:0005886">
    <property type="term" value="C:plasma membrane"/>
    <property type="evidence" value="ECO:0007669"/>
    <property type="project" value="UniProtKB-SubCell"/>
</dbReference>
<keyword evidence="6" id="KW-0547">Nucleotide-binding</keyword>
<dbReference type="PANTHER" id="PTHR34220">
    <property type="entry name" value="SENSOR HISTIDINE KINASE YPDA"/>
    <property type="match status" value="1"/>
</dbReference>
<dbReference type="GeneID" id="75080459"/>
<evidence type="ECO:0000259" key="14">
    <source>
        <dbReference type="Pfam" id="PF06580"/>
    </source>
</evidence>
<keyword evidence="7 15" id="KW-0418">Kinase</keyword>
<dbReference type="Proteomes" id="UP000095712">
    <property type="component" value="Unassembled WGS sequence"/>
</dbReference>
<keyword evidence="11 13" id="KW-0472">Membrane</keyword>
<dbReference type="RefSeq" id="WP_025579321.1">
    <property type="nucleotide sequence ID" value="NZ_CZAW01000037.1"/>
</dbReference>
<evidence type="ECO:0000313" key="16">
    <source>
        <dbReference type="EMBL" id="MZS90224.1"/>
    </source>
</evidence>
<dbReference type="InterPro" id="IPR036890">
    <property type="entry name" value="HATPase_C_sf"/>
</dbReference>
<dbReference type="EMBL" id="CZAW01000037">
    <property type="protein sequence ID" value="CUP84443.1"/>
    <property type="molecule type" value="Genomic_DNA"/>
</dbReference>
<name>A0A174RGA4_9FIRM</name>
<dbReference type="SUPFAM" id="SSF55874">
    <property type="entry name" value="ATPase domain of HSP90 chaperone/DNA topoisomerase II/histidine kinase"/>
    <property type="match status" value="1"/>
</dbReference>
<sequence>MSFKRKNPGNQSIRRQLTFYMGLFVVLPLCLALMLLNFYLQKVTTENKINNETDLLSQIRDNTDQMVEVTNYATSMLMTNKNTLKNLRILEQDGDSYEIYQAKRELSNDISDVESSVLNAVGGKVVILTKKGYMIGSYTLSKTETNYEKEQWYQEILENGRKITYSTGIETMFQEMTIHDNIQKYFYMGREILDYSGKNLGVMLIRLSEKKIWGKLAASMVTEEGGALYILDRNNDILMEYNEKYQKQLKELREQETVKEISENEITTGNLKDDFYYMEGELENDSNKLVYLVPQEIFLKENRKILQRILEMLLLVIGFTVCTMLYFSRRIARPLVEVAQTLEKAPNGMAVLEEPQGSFQEMSKFVSSYNQAGKKIEELLGNVERESRLKEKAHYEMLMSQISPHFIFNTVNSIRIMAIKEGQNREGGNENTEKALEALGDILHAVYSNKNGMTTVGQETALLKSYVDIMQMRFGSSFQYYNVIPTELFYHEIPAFTMQPIVENAILHGVKGVTAGQIIVSAIEYENDFVISVFNNGNSADKKKIEDLLKGEKNQRAVTGIGLYNVNSRLKLLYGESYGLIYNEKVRNGFEIWVRLPKKITESEER</sequence>
<evidence type="ECO:0000313" key="17">
    <source>
        <dbReference type="Proteomes" id="UP000095712"/>
    </source>
</evidence>